<protein>
    <submittedName>
        <fullName evidence="2">Uncharacterized protein</fullName>
    </submittedName>
</protein>
<organism evidence="2 3">
    <name type="scientific">Araneus ventricosus</name>
    <name type="common">Orbweaver spider</name>
    <name type="synonym">Epeira ventricosa</name>
    <dbReference type="NCBI Taxonomy" id="182803"/>
    <lineage>
        <taxon>Eukaryota</taxon>
        <taxon>Metazoa</taxon>
        <taxon>Ecdysozoa</taxon>
        <taxon>Arthropoda</taxon>
        <taxon>Chelicerata</taxon>
        <taxon>Arachnida</taxon>
        <taxon>Araneae</taxon>
        <taxon>Araneomorphae</taxon>
        <taxon>Entelegynae</taxon>
        <taxon>Araneoidea</taxon>
        <taxon>Araneidae</taxon>
        <taxon>Araneus</taxon>
    </lineage>
</organism>
<comment type="caution">
    <text evidence="2">The sequence shown here is derived from an EMBL/GenBank/DDBJ whole genome shotgun (WGS) entry which is preliminary data.</text>
</comment>
<evidence type="ECO:0000313" key="2">
    <source>
        <dbReference type="EMBL" id="GBM84328.1"/>
    </source>
</evidence>
<feature type="region of interest" description="Disordered" evidence="1">
    <location>
        <begin position="44"/>
        <end position="64"/>
    </location>
</feature>
<proteinExistence type="predicted"/>
<evidence type="ECO:0000256" key="1">
    <source>
        <dbReference type="SAM" id="MobiDB-lite"/>
    </source>
</evidence>
<gene>
    <name evidence="2" type="ORF">AVEN_17621_1</name>
</gene>
<dbReference type="Proteomes" id="UP000499080">
    <property type="component" value="Unassembled WGS sequence"/>
</dbReference>
<accession>A0A4Y2J3K0</accession>
<sequence>MLFTQPKPLTKEKGKKQLLKNIMLLYGSTSRSSVIDSSIIQATTTETHKTTRREKKQPFPVAPEKFGRGMTAPISFGSYWLFPIWRYDRSYEEVVTKNLAPLLRRSGQRK</sequence>
<name>A0A4Y2J3K0_ARAVE</name>
<dbReference type="AlphaFoldDB" id="A0A4Y2J3K0"/>
<reference evidence="2 3" key="1">
    <citation type="journal article" date="2019" name="Sci. Rep.">
        <title>Orb-weaving spider Araneus ventricosus genome elucidates the spidroin gene catalogue.</title>
        <authorList>
            <person name="Kono N."/>
            <person name="Nakamura H."/>
            <person name="Ohtoshi R."/>
            <person name="Moran D.A.P."/>
            <person name="Shinohara A."/>
            <person name="Yoshida Y."/>
            <person name="Fujiwara M."/>
            <person name="Mori M."/>
            <person name="Tomita M."/>
            <person name="Arakawa K."/>
        </authorList>
    </citation>
    <scope>NUCLEOTIDE SEQUENCE [LARGE SCALE GENOMIC DNA]</scope>
</reference>
<evidence type="ECO:0000313" key="3">
    <source>
        <dbReference type="Proteomes" id="UP000499080"/>
    </source>
</evidence>
<dbReference type="EMBL" id="BGPR01003151">
    <property type="protein sequence ID" value="GBM84328.1"/>
    <property type="molecule type" value="Genomic_DNA"/>
</dbReference>
<keyword evidence="3" id="KW-1185">Reference proteome</keyword>